<dbReference type="EMBL" id="JAMZEL010000009">
    <property type="protein sequence ID" value="MCP1384798.1"/>
    <property type="molecule type" value="Genomic_DNA"/>
</dbReference>
<protein>
    <submittedName>
        <fullName evidence="2">Uncharacterized protein</fullName>
    </submittedName>
</protein>
<feature type="region of interest" description="Disordered" evidence="1">
    <location>
        <begin position="257"/>
        <end position="289"/>
    </location>
</feature>
<proteinExistence type="predicted"/>
<reference evidence="2 3" key="1">
    <citation type="submission" date="2022-06" db="EMBL/GenBank/DDBJ databases">
        <title>Runella sp. S5 genome sequencing.</title>
        <authorList>
            <person name="Park S."/>
        </authorList>
    </citation>
    <scope>NUCLEOTIDE SEQUENCE [LARGE SCALE GENOMIC DNA]</scope>
    <source>
        <strain evidence="2 3">S5</strain>
    </source>
</reference>
<evidence type="ECO:0000313" key="3">
    <source>
        <dbReference type="Proteomes" id="UP001204772"/>
    </source>
</evidence>
<name>A0ABT1FVV2_9BACT</name>
<sequence length="289" mass="32475">MGQKLGAFFKKQLEKAGAFNAEKHNSIIEKLNDLTEDLDDSENKTLSETFVTLAEAKEHPGLKKAFKDSLRGELKSEFLDPVDSELKPYEALLDEKNKDEYTKADTTYKKLKVLTKFLSERAGGDGKDAKAYRDELTALQAQIKSGDFVSKSQYDQVFGKVNSALQAKTLADVFASSVPKMSKQKLQDPYVKDDFGSRVEKLMKKRGWVFDHESGELRKESAPEEIVLLEGSTEKMTIEHLPDIFYKEFEDWGAKSDGGGKDDLEVERKGPNTSKDSTLEKNRQRAAGL</sequence>
<keyword evidence="3" id="KW-1185">Reference proteome</keyword>
<organism evidence="2 3">
    <name type="scientific">Runella salmonicolor</name>
    <dbReference type="NCBI Taxonomy" id="2950278"/>
    <lineage>
        <taxon>Bacteria</taxon>
        <taxon>Pseudomonadati</taxon>
        <taxon>Bacteroidota</taxon>
        <taxon>Cytophagia</taxon>
        <taxon>Cytophagales</taxon>
        <taxon>Spirosomataceae</taxon>
        <taxon>Runella</taxon>
    </lineage>
</organism>
<accession>A0ABT1FVV2</accession>
<dbReference type="Proteomes" id="UP001204772">
    <property type="component" value="Unassembled WGS sequence"/>
</dbReference>
<evidence type="ECO:0000313" key="2">
    <source>
        <dbReference type="EMBL" id="MCP1384798.1"/>
    </source>
</evidence>
<evidence type="ECO:0000256" key="1">
    <source>
        <dbReference type="SAM" id="MobiDB-lite"/>
    </source>
</evidence>
<dbReference type="RefSeq" id="WP_253530649.1">
    <property type="nucleotide sequence ID" value="NZ_JAMZEL010000009.1"/>
</dbReference>
<feature type="compositionally biased region" description="Basic and acidic residues" evidence="1">
    <location>
        <begin position="257"/>
        <end position="270"/>
    </location>
</feature>
<comment type="caution">
    <text evidence="2">The sequence shown here is derived from an EMBL/GenBank/DDBJ whole genome shotgun (WGS) entry which is preliminary data.</text>
</comment>
<gene>
    <name evidence="2" type="ORF">NCI00_20350</name>
</gene>